<dbReference type="EMBL" id="CP030850">
    <property type="protein sequence ID" value="AXE18813.1"/>
    <property type="molecule type" value="Genomic_DNA"/>
</dbReference>
<organism evidence="5 6">
    <name type="scientific">Runella rosea</name>
    <dbReference type="NCBI Taxonomy" id="2259595"/>
    <lineage>
        <taxon>Bacteria</taxon>
        <taxon>Pseudomonadati</taxon>
        <taxon>Bacteroidota</taxon>
        <taxon>Cytophagia</taxon>
        <taxon>Cytophagales</taxon>
        <taxon>Spirosomataceae</taxon>
        <taxon>Runella</taxon>
    </lineage>
</organism>
<comment type="similarity">
    <text evidence="1">Belongs to the glycosyltransferase 2 family.</text>
</comment>
<feature type="domain" description="Glycosyltransferase 2-like" evidence="4">
    <location>
        <begin position="9"/>
        <end position="116"/>
    </location>
</feature>
<accession>A0A344TJJ2</accession>
<keyword evidence="2" id="KW-0328">Glycosyltransferase</keyword>
<gene>
    <name evidence="5" type="ORF">DR864_14175</name>
</gene>
<dbReference type="PANTHER" id="PTHR43179:SF12">
    <property type="entry name" value="GALACTOFURANOSYLTRANSFERASE GLFT2"/>
    <property type="match status" value="1"/>
</dbReference>
<proteinExistence type="inferred from homology"/>
<dbReference type="InterPro" id="IPR001173">
    <property type="entry name" value="Glyco_trans_2-like"/>
</dbReference>
<dbReference type="Pfam" id="PF00535">
    <property type="entry name" value="Glycos_transf_2"/>
    <property type="match status" value="1"/>
</dbReference>
<protein>
    <submittedName>
        <fullName evidence="5">Glycosyltransferase family 2 protein</fullName>
    </submittedName>
</protein>
<keyword evidence="6" id="KW-1185">Reference proteome</keyword>
<evidence type="ECO:0000256" key="1">
    <source>
        <dbReference type="ARBA" id="ARBA00006739"/>
    </source>
</evidence>
<dbReference type="PANTHER" id="PTHR43179">
    <property type="entry name" value="RHAMNOSYLTRANSFERASE WBBL"/>
    <property type="match status" value="1"/>
</dbReference>
<dbReference type="KEGG" id="run:DR864_14175"/>
<dbReference type="OrthoDB" id="9771846at2"/>
<dbReference type="GO" id="GO:0016757">
    <property type="term" value="F:glycosyltransferase activity"/>
    <property type="evidence" value="ECO:0007669"/>
    <property type="project" value="UniProtKB-KW"/>
</dbReference>
<dbReference type="RefSeq" id="WP_114067595.1">
    <property type="nucleotide sequence ID" value="NZ_CP030850.1"/>
</dbReference>
<dbReference type="SUPFAM" id="SSF53448">
    <property type="entry name" value="Nucleotide-diphospho-sugar transferases"/>
    <property type="match status" value="1"/>
</dbReference>
<sequence length="345" mass="39557">MPIDKVALVILNYNGRNFLEKFLPSVVKYTKSAAIYVADSASTDGSVSWVEQNFPTVKTIILPKNYGYAGGYNRALKNISAEYYILLNSDVEVTPHWLTPIVNLLDQNPQIAACQPKLLAHHDKTQFEYAGAAGGYIDWLGYTYCRGRIFYHNETDTGQYDTTVPIFWASGAALAIRSKLFHEMGGFDEDFFAHMEEIDLCWRLHSAGYHVYCCPQSVVYHVGGGTLPPSSPFKTFLNYRNSLAMLYKNLPANRIWFTIFLRLILDGVSSIRYLPHGQWRDIWAIVRAHFAFYRWILGELPQKRRRIQREIAQTNSRQTLPISSKSIIWAYFVKGCKTFDSFSRL</sequence>
<evidence type="ECO:0000256" key="2">
    <source>
        <dbReference type="ARBA" id="ARBA00022676"/>
    </source>
</evidence>
<evidence type="ECO:0000313" key="5">
    <source>
        <dbReference type="EMBL" id="AXE18813.1"/>
    </source>
</evidence>
<dbReference type="InterPro" id="IPR029044">
    <property type="entry name" value="Nucleotide-diphossugar_trans"/>
</dbReference>
<dbReference type="AlphaFoldDB" id="A0A344TJJ2"/>
<evidence type="ECO:0000259" key="4">
    <source>
        <dbReference type="Pfam" id="PF00535"/>
    </source>
</evidence>
<keyword evidence="3 5" id="KW-0808">Transferase</keyword>
<evidence type="ECO:0000313" key="6">
    <source>
        <dbReference type="Proteomes" id="UP000251993"/>
    </source>
</evidence>
<reference evidence="5 6" key="1">
    <citation type="submission" date="2018-07" db="EMBL/GenBank/DDBJ databases">
        <title>Genome sequencing of Runella.</title>
        <authorList>
            <person name="Baek M.-G."/>
            <person name="Yi H."/>
        </authorList>
    </citation>
    <scope>NUCLEOTIDE SEQUENCE [LARGE SCALE GENOMIC DNA]</scope>
    <source>
        <strain evidence="5 6">HYN0085</strain>
    </source>
</reference>
<name>A0A344TJJ2_9BACT</name>
<dbReference type="CDD" id="cd04186">
    <property type="entry name" value="GT_2_like_c"/>
    <property type="match status" value="1"/>
</dbReference>
<evidence type="ECO:0000256" key="3">
    <source>
        <dbReference type="ARBA" id="ARBA00022679"/>
    </source>
</evidence>
<dbReference type="Proteomes" id="UP000251993">
    <property type="component" value="Chromosome"/>
</dbReference>
<dbReference type="Gene3D" id="3.90.550.10">
    <property type="entry name" value="Spore Coat Polysaccharide Biosynthesis Protein SpsA, Chain A"/>
    <property type="match status" value="1"/>
</dbReference>